<keyword evidence="2" id="KW-1185">Reference proteome</keyword>
<evidence type="ECO:0000313" key="1">
    <source>
        <dbReference type="EMBL" id="TNN40589.1"/>
    </source>
</evidence>
<reference evidence="1 2" key="1">
    <citation type="submission" date="2019-03" db="EMBL/GenBank/DDBJ databases">
        <title>First draft genome of Liparis tanakae, snailfish: a comprehensive survey of snailfish specific genes.</title>
        <authorList>
            <person name="Kim W."/>
            <person name="Song I."/>
            <person name="Jeong J.-H."/>
            <person name="Kim D."/>
            <person name="Kim S."/>
            <person name="Ryu S."/>
            <person name="Song J.Y."/>
            <person name="Lee S.K."/>
        </authorList>
    </citation>
    <scope>NUCLEOTIDE SEQUENCE [LARGE SCALE GENOMIC DNA]</scope>
    <source>
        <tissue evidence="1">Muscle</tissue>
    </source>
</reference>
<dbReference type="Proteomes" id="UP000314294">
    <property type="component" value="Unassembled WGS sequence"/>
</dbReference>
<sequence>MQNLHRLRAAASLTLTAVNAGMDTSSGTASPGRAASGRACSLQNGRHVTKLFVLVHLQCASLLHIELAALDTDGVGLR</sequence>
<evidence type="ECO:0000313" key="2">
    <source>
        <dbReference type="Proteomes" id="UP000314294"/>
    </source>
</evidence>
<dbReference type="AlphaFoldDB" id="A0A4Z2FHE9"/>
<accession>A0A4Z2FHE9</accession>
<protein>
    <submittedName>
        <fullName evidence="1">Uncharacterized protein</fullName>
    </submittedName>
</protein>
<comment type="caution">
    <text evidence="1">The sequence shown here is derived from an EMBL/GenBank/DDBJ whole genome shotgun (WGS) entry which is preliminary data.</text>
</comment>
<organism evidence="1 2">
    <name type="scientific">Liparis tanakae</name>
    <name type="common">Tanaka's snailfish</name>
    <dbReference type="NCBI Taxonomy" id="230148"/>
    <lineage>
        <taxon>Eukaryota</taxon>
        <taxon>Metazoa</taxon>
        <taxon>Chordata</taxon>
        <taxon>Craniata</taxon>
        <taxon>Vertebrata</taxon>
        <taxon>Euteleostomi</taxon>
        <taxon>Actinopterygii</taxon>
        <taxon>Neopterygii</taxon>
        <taxon>Teleostei</taxon>
        <taxon>Neoteleostei</taxon>
        <taxon>Acanthomorphata</taxon>
        <taxon>Eupercaria</taxon>
        <taxon>Perciformes</taxon>
        <taxon>Cottioidei</taxon>
        <taxon>Cottales</taxon>
        <taxon>Liparidae</taxon>
        <taxon>Liparis</taxon>
    </lineage>
</organism>
<name>A0A4Z2FHE9_9TELE</name>
<gene>
    <name evidence="1" type="ORF">EYF80_049248</name>
</gene>
<proteinExistence type="predicted"/>
<dbReference type="EMBL" id="SRLO01001176">
    <property type="protein sequence ID" value="TNN40589.1"/>
    <property type="molecule type" value="Genomic_DNA"/>
</dbReference>